<accession>A0ABD0KQE5</accession>
<reference evidence="1 2" key="1">
    <citation type="journal article" date="2023" name="Sci. Data">
        <title>Genome assembly of the Korean intertidal mud-creeper Batillaria attramentaria.</title>
        <authorList>
            <person name="Patra A.K."/>
            <person name="Ho P.T."/>
            <person name="Jun S."/>
            <person name="Lee S.J."/>
            <person name="Kim Y."/>
            <person name="Won Y.J."/>
        </authorList>
    </citation>
    <scope>NUCLEOTIDE SEQUENCE [LARGE SCALE GENOMIC DNA]</scope>
    <source>
        <strain evidence="1">Wonlab-2016</strain>
    </source>
</reference>
<gene>
    <name evidence="1" type="ORF">BaRGS_00019318</name>
</gene>
<sequence>MQLQVSVGAQLRDSRQCGLPLFTAENISGHGDDTDDGLMKSGKGWVETAVLCTSHGKLCTAQNLQRPRR</sequence>
<protein>
    <submittedName>
        <fullName evidence="1">Uncharacterized protein</fullName>
    </submittedName>
</protein>
<dbReference type="Proteomes" id="UP001519460">
    <property type="component" value="Unassembled WGS sequence"/>
</dbReference>
<proteinExistence type="predicted"/>
<dbReference type="AlphaFoldDB" id="A0ABD0KQE5"/>
<dbReference type="EMBL" id="JACVVK020000138">
    <property type="protein sequence ID" value="KAK7489374.1"/>
    <property type="molecule type" value="Genomic_DNA"/>
</dbReference>
<organism evidence="1 2">
    <name type="scientific">Batillaria attramentaria</name>
    <dbReference type="NCBI Taxonomy" id="370345"/>
    <lineage>
        <taxon>Eukaryota</taxon>
        <taxon>Metazoa</taxon>
        <taxon>Spiralia</taxon>
        <taxon>Lophotrochozoa</taxon>
        <taxon>Mollusca</taxon>
        <taxon>Gastropoda</taxon>
        <taxon>Caenogastropoda</taxon>
        <taxon>Sorbeoconcha</taxon>
        <taxon>Cerithioidea</taxon>
        <taxon>Batillariidae</taxon>
        <taxon>Batillaria</taxon>
    </lineage>
</organism>
<evidence type="ECO:0000313" key="1">
    <source>
        <dbReference type="EMBL" id="KAK7489374.1"/>
    </source>
</evidence>
<evidence type="ECO:0000313" key="2">
    <source>
        <dbReference type="Proteomes" id="UP001519460"/>
    </source>
</evidence>
<keyword evidence="2" id="KW-1185">Reference proteome</keyword>
<comment type="caution">
    <text evidence="1">The sequence shown here is derived from an EMBL/GenBank/DDBJ whole genome shotgun (WGS) entry which is preliminary data.</text>
</comment>
<name>A0ABD0KQE5_9CAEN</name>